<organism evidence="1 2">
    <name type="scientific">Acaulospora morrowiae</name>
    <dbReference type="NCBI Taxonomy" id="94023"/>
    <lineage>
        <taxon>Eukaryota</taxon>
        <taxon>Fungi</taxon>
        <taxon>Fungi incertae sedis</taxon>
        <taxon>Mucoromycota</taxon>
        <taxon>Glomeromycotina</taxon>
        <taxon>Glomeromycetes</taxon>
        <taxon>Diversisporales</taxon>
        <taxon>Acaulosporaceae</taxon>
        <taxon>Acaulospora</taxon>
    </lineage>
</organism>
<keyword evidence="2" id="KW-1185">Reference proteome</keyword>
<name>A0A9N9CT44_9GLOM</name>
<dbReference type="Proteomes" id="UP000789342">
    <property type="component" value="Unassembled WGS sequence"/>
</dbReference>
<gene>
    <name evidence="1" type="ORF">AMORRO_LOCUS8255</name>
</gene>
<dbReference type="AlphaFoldDB" id="A0A9N9CT44"/>
<evidence type="ECO:0000313" key="1">
    <source>
        <dbReference type="EMBL" id="CAG8611864.1"/>
    </source>
</evidence>
<evidence type="ECO:0000313" key="2">
    <source>
        <dbReference type="Proteomes" id="UP000789342"/>
    </source>
</evidence>
<feature type="non-terminal residue" evidence="1">
    <location>
        <position position="74"/>
    </location>
</feature>
<reference evidence="1" key="1">
    <citation type="submission" date="2021-06" db="EMBL/GenBank/DDBJ databases">
        <authorList>
            <person name="Kallberg Y."/>
            <person name="Tangrot J."/>
            <person name="Rosling A."/>
        </authorList>
    </citation>
    <scope>NUCLEOTIDE SEQUENCE</scope>
    <source>
        <strain evidence="1">CL551</strain>
    </source>
</reference>
<sequence length="74" mass="8478">HWASDEITQLHYASLTFEKSIRTYEKLENIIKNGPGIIPCISTAINHTMKIFEVVKLSQSILGLVLMYPHIHFP</sequence>
<accession>A0A9N9CT44</accession>
<protein>
    <submittedName>
        <fullName evidence="1">2249_t:CDS:1</fullName>
    </submittedName>
</protein>
<proteinExistence type="predicted"/>
<comment type="caution">
    <text evidence="1">The sequence shown here is derived from an EMBL/GenBank/DDBJ whole genome shotgun (WGS) entry which is preliminary data.</text>
</comment>
<dbReference type="EMBL" id="CAJVPV010006882">
    <property type="protein sequence ID" value="CAG8611864.1"/>
    <property type="molecule type" value="Genomic_DNA"/>
</dbReference>